<gene>
    <name evidence="2" type="ORF">A4U43_C05F4910</name>
</gene>
<sequence>MSVLKETPRIKSRREDLSDGRQSTVNEQLTDIYKWEIGSYSDLVGSTRKQRKLRRPARKEGVGEWERCMKKPSIDAVRVKERRGMTGLRSRVNVVWKMWDDWAQAWKMWDDDDEDLENALDAV</sequence>
<proteinExistence type="predicted"/>
<evidence type="ECO:0000313" key="3">
    <source>
        <dbReference type="Proteomes" id="UP000243459"/>
    </source>
</evidence>
<dbReference type="AlphaFoldDB" id="A0A5P1EPF7"/>
<dbReference type="Gramene" id="ONK67895">
    <property type="protein sequence ID" value="ONK67895"/>
    <property type="gene ID" value="A4U43_C05F4910"/>
</dbReference>
<reference evidence="3" key="1">
    <citation type="journal article" date="2017" name="Nat. Commun.">
        <title>The asparagus genome sheds light on the origin and evolution of a young Y chromosome.</title>
        <authorList>
            <person name="Harkess A."/>
            <person name="Zhou J."/>
            <person name="Xu C."/>
            <person name="Bowers J.E."/>
            <person name="Van der Hulst R."/>
            <person name="Ayyampalayam S."/>
            <person name="Mercati F."/>
            <person name="Riccardi P."/>
            <person name="McKain M.R."/>
            <person name="Kakrana A."/>
            <person name="Tang H."/>
            <person name="Ray J."/>
            <person name="Groenendijk J."/>
            <person name="Arikit S."/>
            <person name="Mathioni S.M."/>
            <person name="Nakano M."/>
            <person name="Shan H."/>
            <person name="Telgmann-Rauber A."/>
            <person name="Kanno A."/>
            <person name="Yue Z."/>
            <person name="Chen H."/>
            <person name="Li W."/>
            <person name="Chen Y."/>
            <person name="Xu X."/>
            <person name="Zhang Y."/>
            <person name="Luo S."/>
            <person name="Chen H."/>
            <person name="Gao J."/>
            <person name="Mao Z."/>
            <person name="Pires J.C."/>
            <person name="Luo M."/>
            <person name="Kudrna D."/>
            <person name="Wing R.A."/>
            <person name="Meyers B.C."/>
            <person name="Yi K."/>
            <person name="Kong H."/>
            <person name="Lavrijsen P."/>
            <person name="Sunseri F."/>
            <person name="Falavigna A."/>
            <person name="Ye Y."/>
            <person name="Leebens-Mack J.H."/>
            <person name="Chen G."/>
        </authorList>
    </citation>
    <scope>NUCLEOTIDE SEQUENCE [LARGE SCALE GENOMIC DNA]</scope>
    <source>
        <strain evidence="3">cv. DH0086</strain>
    </source>
</reference>
<dbReference type="Proteomes" id="UP000243459">
    <property type="component" value="Chromosome 5"/>
</dbReference>
<accession>A0A5P1EPF7</accession>
<organism evidence="2 3">
    <name type="scientific">Asparagus officinalis</name>
    <name type="common">Garden asparagus</name>
    <dbReference type="NCBI Taxonomy" id="4686"/>
    <lineage>
        <taxon>Eukaryota</taxon>
        <taxon>Viridiplantae</taxon>
        <taxon>Streptophyta</taxon>
        <taxon>Embryophyta</taxon>
        <taxon>Tracheophyta</taxon>
        <taxon>Spermatophyta</taxon>
        <taxon>Magnoliopsida</taxon>
        <taxon>Liliopsida</taxon>
        <taxon>Asparagales</taxon>
        <taxon>Asparagaceae</taxon>
        <taxon>Asparagoideae</taxon>
        <taxon>Asparagus</taxon>
    </lineage>
</organism>
<keyword evidence="3" id="KW-1185">Reference proteome</keyword>
<protein>
    <submittedName>
        <fullName evidence="2">Uncharacterized protein</fullName>
    </submittedName>
</protein>
<name>A0A5P1EPF7_ASPOF</name>
<evidence type="ECO:0000313" key="2">
    <source>
        <dbReference type="EMBL" id="ONK67895.1"/>
    </source>
</evidence>
<feature type="compositionally biased region" description="Basic and acidic residues" evidence="1">
    <location>
        <begin position="1"/>
        <end position="19"/>
    </location>
</feature>
<evidence type="ECO:0000256" key="1">
    <source>
        <dbReference type="SAM" id="MobiDB-lite"/>
    </source>
</evidence>
<dbReference type="EMBL" id="CM007385">
    <property type="protein sequence ID" value="ONK67895.1"/>
    <property type="molecule type" value="Genomic_DNA"/>
</dbReference>
<feature type="region of interest" description="Disordered" evidence="1">
    <location>
        <begin position="1"/>
        <end position="23"/>
    </location>
</feature>